<reference evidence="2" key="1">
    <citation type="journal article" date="2022" name="Mol. Ecol. Resour.">
        <title>The genomes of chicory, endive, great burdock and yacon provide insights into Asteraceae palaeo-polyploidization history and plant inulin production.</title>
        <authorList>
            <person name="Fan W."/>
            <person name="Wang S."/>
            <person name="Wang H."/>
            <person name="Wang A."/>
            <person name="Jiang F."/>
            <person name="Liu H."/>
            <person name="Zhao H."/>
            <person name="Xu D."/>
            <person name="Zhang Y."/>
        </authorList>
    </citation>
    <scope>NUCLEOTIDE SEQUENCE [LARGE SCALE GENOMIC DNA]</scope>
    <source>
        <strain evidence="2">cv. Niubang</strain>
    </source>
</reference>
<gene>
    <name evidence="1" type="ORF">L6452_35949</name>
</gene>
<evidence type="ECO:0000313" key="2">
    <source>
        <dbReference type="Proteomes" id="UP001055879"/>
    </source>
</evidence>
<keyword evidence="2" id="KW-1185">Reference proteome</keyword>
<dbReference type="Proteomes" id="UP001055879">
    <property type="component" value="Linkage Group LG13"/>
</dbReference>
<organism evidence="1 2">
    <name type="scientific">Arctium lappa</name>
    <name type="common">Greater burdock</name>
    <name type="synonym">Lappa major</name>
    <dbReference type="NCBI Taxonomy" id="4217"/>
    <lineage>
        <taxon>Eukaryota</taxon>
        <taxon>Viridiplantae</taxon>
        <taxon>Streptophyta</taxon>
        <taxon>Embryophyta</taxon>
        <taxon>Tracheophyta</taxon>
        <taxon>Spermatophyta</taxon>
        <taxon>Magnoliopsida</taxon>
        <taxon>eudicotyledons</taxon>
        <taxon>Gunneridae</taxon>
        <taxon>Pentapetalae</taxon>
        <taxon>asterids</taxon>
        <taxon>campanulids</taxon>
        <taxon>Asterales</taxon>
        <taxon>Asteraceae</taxon>
        <taxon>Carduoideae</taxon>
        <taxon>Cardueae</taxon>
        <taxon>Arctiinae</taxon>
        <taxon>Arctium</taxon>
    </lineage>
</organism>
<dbReference type="EMBL" id="CM042059">
    <property type="protein sequence ID" value="KAI3681165.1"/>
    <property type="molecule type" value="Genomic_DNA"/>
</dbReference>
<reference evidence="1 2" key="2">
    <citation type="journal article" date="2022" name="Mol. Ecol. Resour.">
        <title>The genomes of chicory, endive, great burdock and yacon provide insights into Asteraceae paleo-polyploidization history and plant inulin production.</title>
        <authorList>
            <person name="Fan W."/>
            <person name="Wang S."/>
            <person name="Wang H."/>
            <person name="Wang A."/>
            <person name="Jiang F."/>
            <person name="Liu H."/>
            <person name="Zhao H."/>
            <person name="Xu D."/>
            <person name="Zhang Y."/>
        </authorList>
    </citation>
    <scope>NUCLEOTIDE SEQUENCE [LARGE SCALE GENOMIC DNA]</scope>
    <source>
        <strain evidence="2">cv. Niubang</strain>
    </source>
</reference>
<name>A0ACB8Y7U4_ARCLA</name>
<sequence length="228" mass="24986">MRANGQSSAGKSEKGNEWVRVGRVGREGQYSRERSGVGRSENIVKAIPSTRLFQKTQGLAQIGPCIFGEAHGDSFDIRKLPINDRAHGKEGDISGSQISRGVDGLCNEEPSFIVKNKSLNDPRRNKLNEDHIKQKADGGSIQRECSIFDSAAATASGGGDEDVTGEAGGEEESAGFLLEIEFEDRSLIYEFSHRQGLRSRNLIGAVLAYYCFFPNFDLDLSRLQSKKL</sequence>
<proteinExistence type="predicted"/>
<evidence type="ECO:0000313" key="1">
    <source>
        <dbReference type="EMBL" id="KAI3681165.1"/>
    </source>
</evidence>
<comment type="caution">
    <text evidence="1">The sequence shown here is derived from an EMBL/GenBank/DDBJ whole genome shotgun (WGS) entry which is preliminary data.</text>
</comment>
<accession>A0ACB8Y7U4</accession>
<protein>
    <submittedName>
        <fullName evidence="1">Uncharacterized protein</fullName>
    </submittedName>
</protein>